<dbReference type="PANTHER" id="PTHR46283">
    <property type="entry name" value="E3 UBIQUITIN-PROTEIN LIGASE MARCH5"/>
    <property type="match status" value="1"/>
</dbReference>
<keyword evidence="15" id="KW-1185">Reference proteome</keyword>
<evidence type="ECO:0000256" key="7">
    <source>
        <dbReference type="ARBA" id="ARBA00023136"/>
    </source>
</evidence>
<evidence type="ECO:0000256" key="3">
    <source>
        <dbReference type="ARBA" id="ARBA00022723"/>
    </source>
</evidence>
<dbReference type="AlphaFoldDB" id="A0A7M5UPX3"/>
<dbReference type="SMART" id="SM00744">
    <property type="entry name" value="RINGv"/>
    <property type="match status" value="1"/>
</dbReference>
<evidence type="ECO:0000256" key="1">
    <source>
        <dbReference type="ARBA" id="ARBA00004141"/>
    </source>
</evidence>
<feature type="transmembrane region" description="Helical" evidence="12">
    <location>
        <begin position="107"/>
        <end position="130"/>
    </location>
</feature>
<accession>A0A7M5UPX3</accession>
<dbReference type="OrthoDB" id="5817083at2759"/>
<dbReference type="Gene3D" id="3.30.40.10">
    <property type="entry name" value="Zinc/RING finger domain, C3HC4 (zinc finger)"/>
    <property type="match status" value="1"/>
</dbReference>
<evidence type="ECO:0000256" key="6">
    <source>
        <dbReference type="ARBA" id="ARBA00022989"/>
    </source>
</evidence>
<feature type="domain" description="RING-CH-type" evidence="13">
    <location>
        <begin position="17"/>
        <end position="86"/>
    </location>
</feature>
<dbReference type="Proteomes" id="UP000594262">
    <property type="component" value="Unplaced"/>
</dbReference>
<keyword evidence="2 12" id="KW-0812">Transmembrane</keyword>
<reference evidence="14" key="1">
    <citation type="submission" date="2021-01" db="UniProtKB">
        <authorList>
            <consortium name="EnsemblMetazoa"/>
        </authorList>
    </citation>
    <scope>IDENTIFICATION</scope>
</reference>
<feature type="transmembrane region" description="Helical" evidence="12">
    <location>
        <begin position="223"/>
        <end position="241"/>
    </location>
</feature>
<keyword evidence="4" id="KW-0863">Zinc-finger</keyword>
<comment type="subcellular location">
    <subcellularLocation>
        <location evidence="1">Membrane</location>
        <topology evidence="1">Multi-pass membrane protein</topology>
    </subcellularLocation>
</comment>
<evidence type="ECO:0000256" key="9">
    <source>
        <dbReference type="ARBA" id="ARBA00043044"/>
    </source>
</evidence>
<evidence type="ECO:0000256" key="5">
    <source>
        <dbReference type="ARBA" id="ARBA00022833"/>
    </source>
</evidence>
<evidence type="ECO:0000256" key="4">
    <source>
        <dbReference type="ARBA" id="ARBA00022771"/>
    </source>
</evidence>
<dbReference type="GO" id="GO:0016020">
    <property type="term" value="C:membrane"/>
    <property type="evidence" value="ECO:0007669"/>
    <property type="project" value="UniProtKB-SubCell"/>
</dbReference>
<dbReference type="SUPFAM" id="SSF57850">
    <property type="entry name" value="RING/U-box"/>
    <property type="match status" value="1"/>
</dbReference>
<keyword evidence="5" id="KW-0862">Zinc</keyword>
<dbReference type="Pfam" id="PF12906">
    <property type="entry name" value="RINGv"/>
    <property type="match status" value="1"/>
</dbReference>
<protein>
    <recommendedName>
        <fullName evidence="8">E3 ubiquitin-protein ligase MARCHF5</fullName>
    </recommendedName>
    <alternativeName>
        <fullName evidence="10">Membrane-associated RING finger protein 5</fullName>
    </alternativeName>
    <alternativeName>
        <fullName evidence="9">Membrane-associated RING-CH protein V</fullName>
    </alternativeName>
    <alternativeName>
        <fullName evidence="11">RING-type E3 ubiquitin transferase MARCHF5</fullName>
    </alternativeName>
</protein>
<dbReference type="InterPro" id="IPR011016">
    <property type="entry name" value="Znf_RING-CH"/>
</dbReference>
<dbReference type="PROSITE" id="PS51292">
    <property type="entry name" value="ZF_RING_CH"/>
    <property type="match status" value="1"/>
</dbReference>
<evidence type="ECO:0000256" key="2">
    <source>
        <dbReference type="ARBA" id="ARBA00022692"/>
    </source>
</evidence>
<keyword evidence="6 12" id="KW-1133">Transmembrane helix</keyword>
<evidence type="ECO:0000256" key="12">
    <source>
        <dbReference type="SAM" id="Phobius"/>
    </source>
</evidence>
<evidence type="ECO:0000256" key="10">
    <source>
        <dbReference type="ARBA" id="ARBA00043185"/>
    </source>
</evidence>
<feature type="transmembrane region" description="Helical" evidence="12">
    <location>
        <begin position="253"/>
        <end position="270"/>
    </location>
</feature>
<sequence length="292" mass="32842">MEDELGVVDTVDNSRARANSDRRTCWVCFGTDEDDPGAKWINPCRCRGTTKWVHDTCLQRWFDEKQHGNPATQVFCPQCNTAYTISYPPLSPLLVLIDYGEKAANRVAPVAAAGAVVGSLYWSAVTFGAVTVMQILGHKEGLQVMEGADPLFLLVALPTIPLGLILGKMIRWEDKVLHLWREYSPKWEFLNKIFGGGEENNGAIRRQPLENDNQIDFVNSTRVLCGALMLPTFATAVGNYLFKRVQSPLKRTFMGGVSFIFVKGMIKIYYRQHQYVRLAKRKIEDFQGSTSV</sequence>
<evidence type="ECO:0000256" key="11">
    <source>
        <dbReference type="ARBA" id="ARBA00043231"/>
    </source>
</evidence>
<keyword evidence="7 12" id="KW-0472">Membrane</keyword>
<feature type="transmembrane region" description="Helical" evidence="12">
    <location>
        <begin position="150"/>
        <end position="167"/>
    </location>
</feature>
<evidence type="ECO:0000313" key="15">
    <source>
        <dbReference type="Proteomes" id="UP000594262"/>
    </source>
</evidence>
<proteinExistence type="predicted"/>
<dbReference type="CDD" id="cd16701">
    <property type="entry name" value="RING_CH-C4HC3_MARCH5"/>
    <property type="match status" value="1"/>
</dbReference>
<dbReference type="EnsemblMetazoa" id="CLYHEMT002652.1">
    <property type="protein sequence ID" value="CLYHEMP002652.1"/>
    <property type="gene ID" value="CLYHEMG002652"/>
</dbReference>
<organism evidence="14 15">
    <name type="scientific">Clytia hemisphaerica</name>
    <dbReference type="NCBI Taxonomy" id="252671"/>
    <lineage>
        <taxon>Eukaryota</taxon>
        <taxon>Metazoa</taxon>
        <taxon>Cnidaria</taxon>
        <taxon>Hydrozoa</taxon>
        <taxon>Hydroidolina</taxon>
        <taxon>Leptothecata</taxon>
        <taxon>Obeliida</taxon>
        <taxon>Clytiidae</taxon>
        <taxon>Clytia</taxon>
    </lineage>
</organism>
<evidence type="ECO:0000256" key="8">
    <source>
        <dbReference type="ARBA" id="ARBA00040151"/>
    </source>
</evidence>
<dbReference type="InterPro" id="IPR013083">
    <property type="entry name" value="Znf_RING/FYVE/PHD"/>
</dbReference>
<name>A0A7M5UPX3_9CNID</name>
<keyword evidence="3" id="KW-0479">Metal-binding</keyword>
<evidence type="ECO:0000313" key="14">
    <source>
        <dbReference type="EnsemblMetazoa" id="CLYHEMP002652.1"/>
    </source>
</evidence>
<dbReference type="GO" id="GO:0008270">
    <property type="term" value="F:zinc ion binding"/>
    <property type="evidence" value="ECO:0007669"/>
    <property type="project" value="UniProtKB-KW"/>
</dbReference>
<evidence type="ECO:0000259" key="13">
    <source>
        <dbReference type="PROSITE" id="PS51292"/>
    </source>
</evidence>